<comment type="caution">
    <text evidence="3">The sequence shown here is derived from an EMBL/GenBank/DDBJ whole genome shotgun (WGS) entry which is preliminary data.</text>
</comment>
<dbReference type="InterPro" id="IPR036047">
    <property type="entry name" value="F-box-like_dom_sf"/>
</dbReference>
<reference evidence="4" key="1">
    <citation type="submission" date="2013-09" db="EMBL/GenBank/DDBJ databases">
        <title>Corchorus olitorius genome sequencing.</title>
        <authorList>
            <person name="Alam M."/>
            <person name="Haque M.S."/>
            <person name="Islam M.S."/>
            <person name="Emdad E.M."/>
            <person name="Islam M.M."/>
            <person name="Ahmed B."/>
            <person name="Halim A."/>
            <person name="Hossen Q.M.M."/>
            <person name="Hossain M.Z."/>
            <person name="Ahmed R."/>
            <person name="Khan M.M."/>
            <person name="Islam R."/>
            <person name="Rashid M.M."/>
            <person name="Khan S.A."/>
            <person name="Rahman M.S."/>
            <person name="Alam M."/>
            <person name="Yahiya A.S."/>
            <person name="Khan M.S."/>
            <person name="Azam M.S."/>
            <person name="Haque T."/>
            <person name="Lashkar M.Z.H."/>
            <person name="Akhand A.I."/>
            <person name="Morshed G."/>
            <person name="Roy S."/>
            <person name="Uddin K.S."/>
            <person name="Rabeya T."/>
            <person name="Hossain A.S."/>
            <person name="Chowdhury A."/>
            <person name="Snigdha A.R."/>
            <person name="Mortoza M.S."/>
            <person name="Matin S.A."/>
            <person name="Hoque S.M.E."/>
            <person name="Islam M.K."/>
            <person name="Roy D.K."/>
            <person name="Haider R."/>
            <person name="Moosa M.M."/>
            <person name="Elias S.M."/>
            <person name="Hasan A.M."/>
            <person name="Jahan S."/>
            <person name="Shafiuddin M."/>
            <person name="Mahmood N."/>
            <person name="Shommy N.S."/>
        </authorList>
    </citation>
    <scope>NUCLEOTIDE SEQUENCE [LARGE SCALE GENOMIC DNA]</scope>
    <source>
        <strain evidence="4">cv. O-4</strain>
    </source>
</reference>
<evidence type="ECO:0000313" key="4">
    <source>
        <dbReference type="Proteomes" id="UP000187203"/>
    </source>
</evidence>
<proteinExistence type="predicted"/>
<feature type="region of interest" description="Disordered" evidence="1">
    <location>
        <begin position="1"/>
        <end position="22"/>
    </location>
</feature>
<feature type="compositionally biased region" description="Basic and acidic residues" evidence="1">
    <location>
        <begin position="13"/>
        <end position="22"/>
    </location>
</feature>
<gene>
    <name evidence="3" type="ORF">COLO4_29029</name>
</gene>
<feature type="compositionally biased region" description="Polar residues" evidence="1">
    <location>
        <begin position="1"/>
        <end position="11"/>
    </location>
</feature>
<feature type="domain" description="F-box" evidence="2">
    <location>
        <begin position="55"/>
        <end position="85"/>
    </location>
</feature>
<organism evidence="3 4">
    <name type="scientific">Corchorus olitorius</name>
    <dbReference type="NCBI Taxonomy" id="93759"/>
    <lineage>
        <taxon>Eukaryota</taxon>
        <taxon>Viridiplantae</taxon>
        <taxon>Streptophyta</taxon>
        <taxon>Embryophyta</taxon>
        <taxon>Tracheophyta</taxon>
        <taxon>Spermatophyta</taxon>
        <taxon>Magnoliopsida</taxon>
        <taxon>eudicotyledons</taxon>
        <taxon>Gunneridae</taxon>
        <taxon>Pentapetalae</taxon>
        <taxon>rosids</taxon>
        <taxon>malvids</taxon>
        <taxon>Malvales</taxon>
        <taxon>Malvaceae</taxon>
        <taxon>Grewioideae</taxon>
        <taxon>Apeibeae</taxon>
        <taxon>Corchorus</taxon>
    </lineage>
</organism>
<sequence>MDYVTNGSSKYQIPEHDDDFGRGKNMDYVDRINIPNSGTSMSQIPGQDDDYGDRISELPDDILLQILSYLPITKDITTTCVLSTRSEPIITWDSVQRTIEEIPDRARIGKFRLHCDASVGLSAATKKRTEFIVV</sequence>
<dbReference type="PANTHER" id="PTHR32212">
    <property type="entry name" value="CYCLIN-LIKE F-BOX"/>
    <property type="match status" value="1"/>
</dbReference>
<keyword evidence="4" id="KW-1185">Reference proteome</keyword>
<dbReference type="Pfam" id="PF00646">
    <property type="entry name" value="F-box"/>
    <property type="match status" value="1"/>
</dbReference>
<dbReference type="InterPro" id="IPR001810">
    <property type="entry name" value="F-box_dom"/>
</dbReference>
<dbReference type="SUPFAM" id="SSF81383">
    <property type="entry name" value="F-box domain"/>
    <property type="match status" value="1"/>
</dbReference>
<dbReference type="OrthoDB" id="613859at2759"/>
<evidence type="ECO:0000256" key="1">
    <source>
        <dbReference type="SAM" id="MobiDB-lite"/>
    </source>
</evidence>
<dbReference type="PANTHER" id="PTHR32212:SF234">
    <property type="entry name" value="F-BOX_LRR-REPEAT PROTEIN 13-LIKE"/>
    <property type="match status" value="1"/>
</dbReference>
<evidence type="ECO:0000259" key="2">
    <source>
        <dbReference type="Pfam" id="PF00646"/>
    </source>
</evidence>
<name>A0A1R3HGR3_9ROSI</name>
<protein>
    <submittedName>
        <fullName evidence="3">F-box/LRR-repeat protein</fullName>
    </submittedName>
</protein>
<dbReference type="EMBL" id="AWUE01020198">
    <property type="protein sequence ID" value="OMO69520.1"/>
    <property type="molecule type" value="Genomic_DNA"/>
</dbReference>
<accession>A0A1R3HGR3</accession>
<dbReference type="AlphaFoldDB" id="A0A1R3HGR3"/>
<dbReference type="Proteomes" id="UP000187203">
    <property type="component" value="Unassembled WGS sequence"/>
</dbReference>
<evidence type="ECO:0000313" key="3">
    <source>
        <dbReference type="EMBL" id="OMO69520.1"/>
    </source>
</evidence>